<proteinExistence type="inferred from homology"/>
<dbReference type="Pfam" id="PF01593">
    <property type="entry name" value="Amino_oxidase"/>
    <property type="match status" value="1"/>
</dbReference>
<comment type="function">
    <text evidence="3 12">Involved in coproporphyrin-dependent heme b biosynthesis. Catalyzes the oxidation of coproporphyrinogen III to coproporphyrin III.</text>
</comment>
<evidence type="ECO:0000313" key="14">
    <source>
        <dbReference type="EMBL" id="MFB9732742.1"/>
    </source>
</evidence>
<dbReference type="InterPro" id="IPR050464">
    <property type="entry name" value="Zeta_carotene_desat/Oxidored"/>
</dbReference>
<evidence type="ECO:0000256" key="3">
    <source>
        <dbReference type="ARBA" id="ARBA00002185"/>
    </source>
</evidence>
<keyword evidence="11 12" id="KW-0350">Heme biosynthesis</keyword>
<gene>
    <name evidence="14" type="primary">hemG</name>
    <name evidence="14" type="ORF">ACFFN0_11885</name>
</gene>
<evidence type="ECO:0000256" key="10">
    <source>
        <dbReference type="ARBA" id="ARBA00023002"/>
    </source>
</evidence>
<comment type="cofactor">
    <cofactor evidence="2 12">
        <name>FAD</name>
        <dbReference type="ChEBI" id="CHEBI:57692"/>
    </cofactor>
</comment>
<dbReference type="InterPro" id="IPR036188">
    <property type="entry name" value="FAD/NAD-bd_sf"/>
</dbReference>
<evidence type="ECO:0000256" key="9">
    <source>
        <dbReference type="ARBA" id="ARBA00022827"/>
    </source>
</evidence>
<comment type="pathway">
    <text evidence="4 12">Porphyrin-containing compound metabolism; protoheme biosynthesis.</text>
</comment>
<keyword evidence="10 12" id="KW-0560">Oxidoreductase</keyword>
<reference evidence="14 15" key="1">
    <citation type="submission" date="2024-09" db="EMBL/GenBank/DDBJ databases">
        <authorList>
            <person name="Sun Q."/>
            <person name="Mori K."/>
        </authorList>
    </citation>
    <scope>NUCLEOTIDE SEQUENCE [LARGE SCALE GENOMIC DNA]</scope>
    <source>
        <strain evidence="14 15">JCM 12763</strain>
    </source>
</reference>
<dbReference type="Gene3D" id="3.50.50.60">
    <property type="entry name" value="FAD/NAD(P)-binding domain"/>
    <property type="match status" value="1"/>
</dbReference>
<dbReference type="GO" id="GO:0004729">
    <property type="term" value="F:oxygen-dependent protoporphyrinogen oxidase activity"/>
    <property type="evidence" value="ECO:0007669"/>
    <property type="project" value="UniProtKB-EC"/>
</dbReference>
<evidence type="ECO:0000256" key="6">
    <source>
        <dbReference type="ARBA" id="ARBA00012402"/>
    </source>
</evidence>
<dbReference type="NCBIfam" id="TIGR00562">
    <property type="entry name" value="proto_IX_ox"/>
    <property type="match status" value="1"/>
</dbReference>
<evidence type="ECO:0000256" key="8">
    <source>
        <dbReference type="ARBA" id="ARBA00022630"/>
    </source>
</evidence>
<dbReference type="InterPro" id="IPR004572">
    <property type="entry name" value="Protoporphyrinogen_oxidase"/>
</dbReference>
<dbReference type="EMBL" id="JBHMAX010000022">
    <property type="protein sequence ID" value="MFB9732742.1"/>
    <property type="molecule type" value="Genomic_DNA"/>
</dbReference>
<evidence type="ECO:0000256" key="4">
    <source>
        <dbReference type="ARBA" id="ARBA00004744"/>
    </source>
</evidence>
<comment type="subcellular location">
    <subcellularLocation>
        <location evidence="12">Cytoplasm</location>
    </subcellularLocation>
</comment>
<feature type="domain" description="Amine oxidase" evidence="13">
    <location>
        <begin position="44"/>
        <end position="485"/>
    </location>
</feature>
<dbReference type="SUPFAM" id="SSF54373">
    <property type="entry name" value="FAD-linked reductases, C-terminal domain"/>
    <property type="match status" value="1"/>
</dbReference>
<evidence type="ECO:0000256" key="2">
    <source>
        <dbReference type="ARBA" id="ARBA00001974"/>
    </source>
</evidence>
<keyword evidence="15" id="KW-1185">Reference proteome</keyword>
<evidence type="ECO:0000256" key="12">
    <source>
        <dbReference type="RuleBase" id="RU364052"/>
    </source>
</evidence>
<dbReference type="PANTHER" id="PTHR42923">
    <property type="entry name" value="PROTOPORPHYRINOGEN OXIDASE"/>
    <property type="match status" value="1"/>
</dbReference>
<keyword evidence="12" id="KW-0963">Cytoplasm</keyword>
<dbReference type="RefSeq" id="WP_141338893.1">
    <property type="nucleotide sequence ID" value="NZ_JBHMAX010000022.1"/>
</dbReference>
<evidence type="ECO:0000256" key="7">
    <source>
        <dbReference type="ARBA" id="ARBA00019046"/>
    </source>
</evidence>
<dbReference type="EC" id="1.3.3.15" evidence="6 12"/>
<dbReference type="Proteomes" id="UP001589613">
    <property type="component" value="Unassembled WGS sequence"/>
</dbReference>
<keyword evidence="9 12" id="KW-0274">FAD</keyword>
<comment type="catalytic activity">
    <reaction evidence="1">
        <text>coproporphyrinogen III + 3 O2 = coproporphyrin III + 3 H2O2</text>
        <dbReference type="Rhea" id="RHEA:43436"/>
        <dbReference type="ChEBI" id="CHEBI:15379"/>
        <dbReference type="ChEBI" id="CHEBI:16240"/>
        <dbReference type="ChEBI" id="CHEBI:57309"/>
        <dbReference type="ChEBI" id="CHEBI:131725"/>
        <dbReference type="EC" id="1.3.3.15"/>
    </reaction>
    <physiologicalReaction direction="left-to-right" evidence="1">
        <dbReference type="Rhea" id="RHEA:43437"/>
    </physiologicalReaction>
</comment>
<evidence type="ECO:0000259" key="13">
    <source>
        <dbReference type="Pfam" id="PF01593"/>
    </source>
</evidence>
<dbReference type="SUPFAM" id="SSF51905">
    <property type="entry name" value="FAD/NAD(P)-binding domain"/>
    <property type="match status" value="1"/>
</dbReference>
<evidence type="ECO:0000256" key="11">
    <source>
        <dbReference type="ARBA" id="ARBA00023133"/>
    </source>
</evidence>
<protein>
    <recommendedName>
        <fullName evidence="7 12">Coproporphyrinogen III oxidase</fullName>
        <ecNumber evidence="6 12">1.3.3.15</ecNumber>
    </recommendedName>
</protein>
<keyword evidence="8 12" id="KW-0285">Flavoprotein</keyword>
<organism evidence="14 15">
    <name type="scientific">Ornithinimicrobium kibberense</name>
    <dbReference type="NCBI Taxonomy" id="282060"/>
    <lineage>
        <taxon>Bacteria</taxon>
        <taxon>Bacillati</taxon>
        <taxon>Actinomycetota</taxon>
        <taxon>Actinomycetes</taxon>
        <taxon>Micrococcales</taxon>
        <taxon>Ornithinimicrobiaceae</taxon>
        <taxon>Ornithinimicrobium</taxon>
    </lineage>
</organism>
<comment type="similarity">
    <text evidence="5 12">Belongs to the protoporphyrinogen/coproporphyrinogen oxidase family. Coproporphyrinogen III oxidase subfamily.</text>
</comment>
<comment type="caution">
    <text evidence="14">The sequence shown here is derived from an EMBL/GenBank/DDBJ whole genome shotgun (WGS) entry which is preliminary data.</text>
</comment>
<accession>A0ABV5V4K8</accession>
<dbReference type="Gene3D" id="3.90.660.20">
    <property type="entry name" value="Protoporphyrinogen oxidase, mitochondrial, domain 2"/>
    <property type="match status" value="1"/>
</dbReference>
<dbReference type="Gene3D" id="1.10.3110.10">
    <property type="entry name" value="protoporphyrinogen ix oxidase, domain 3"/>
    <property type="match status" value="1"/>
</dbReference>
<dbReference type="PANTHER" id="PTHR42923:SF3">
    <property type="entry name" value="PROTOPORPHYRINOGEN OXIDASE"/>
    <property type="match status" value="1"/>
</dbReference>
<sequence length="498" mass="51544">MSDLVVAVFPLTGGPVPDLPTLTSSSGGPDSPSRRTVAVVGGGFTGLLAARQLRAEGADVLLLEASERMGGQIRTVPVAGVPVDVGAEAMHLAAPGTAELLDELDLTESMVAARTGRSWLVTPRGLRPLPAGVGPAGPTRLRPVVRSRVMTVPGMARAGLEPLLVRSGRVPTLEAGEDVSVGEFVAGRFGRQVVERFVDPLLGGLHAGDVRRLSLRACAPALVPAAGSGRSLLVRRRPGAAGRMSFVSWPEGLGRVVDRLVEELGATVRTGSAVTDLAREGRRWRLRTSDGATHVVDGVVLAVGAAVAAELLAPRSPTAAEQLRATRRADVATVLLALPRAAVADAPALAGTGMLVPSTTGSTLKAATFLSTKWAHLDLDDTVLLRLSAGRADGPRLPSDDEELVDRLRADLAGFTGIGADPVQVHVERWPSALPQLTVGHPARLAAAREALADDAPGVELAGSSYDGLGLTSCAASARRAVDRLHDHLTPTKTKEPA</sequence>
<evidence type="ECO:0000313" key="15">
    <source>
        <dbReference type="Proteomes" id="UP001589613"/>
    </source>
</evidence>
<name>A0ABV5V4K8_9MICO</name>
<dbReference type="InterPro" id="IPR002937">
    <property type="entry name" value="Amino_oxidase"/>
</dbReference>
<evidence type="ECO:0000256" key="1">
    <source>
        <dbReference type="ARBA" id="ARBA00001755"/>
    </source>
</evidence>
<evidence type="ECO:0000256" key="5">
    <source>
        <dbReference type="ARBA" id="ARBA00008310"/>
    </source>
</evidence>